<keyword evidence="4" id="KW-0808">Transferase</keyword>
<dbReference type="EC" id="2.7.13.3" evidence="2"/>
<dbReference type="Gene3D" id="3.30.565.10">
    <property type="entry name" value="Histidine kinase-like ATPase, C-terminal domain"/>
    <property type="match status" value="1"/>
</dbReference>
<keyword evidence="5" id="KW-0547">Nucleotide-binding</keyword>
<evidence type="ECO:0000256" key="1">
    <source>
        <dbReference type="ARBA" id="ARBA00000085"/>
    </source>
</evidence>
<gene>
    <name evidence="10" type="ORF">BWR18_01640</name>
</gene>
<evidence type="ECO:0000313" key="11">
    <source>
        <dbReference type="Proteomes" id="UP000186336"/>
    </source>
</evidence>
<dbReference type="GO" id="GO:0005524">
    <property type="term" value="F:ATP binding"/>
    <property type="evidence" value="ECO:0007669"/>
    <property type="project" value="UniProtKB-KW"/>
</dbReference>
<reference evidence="10 11" key="1">
    <citation type="submission" date="2017-01" db="EMBL/GenBank/DDBJ databases">
        <title>Complete genome of Tateyamaria omphalii DOK1-4 isolated from seawater in Dokdo.</title>
        <authorList>
            <person name="Kim J.H."/>
            <person name="Chi W.-J."/>
        </authorList>
    </citation>
    <scope>NUCLEOTIDE SEQUENCE [LARGE SCALE GENOMIC DNA]</scope>
    <source>
        <strain evidence="10 11">DOK1-4</strain>
    </source>
</reference>
<evidence type="ECO:0000256" key="4">
    <source>
        <dbReference type="ARBA" id="ARBA00022679"/>
    </source>
</evidence>
<evidence type="ECO:0000256" key="3">
    <source>
        <dbReference type="ARBA" id="ARBA00022553"/>
    </source>
</evidence>
<keyword evidence="8" id="KW-0472">Membrane</keyword>
<dbReference type="KEGG" id="tom:BWR18_01640"/>
<keyword evidence="6" id="KW-0418">Kinase</keyword>
<dbReference type="InterPro" id="IPR036890">
    <property type="entry name" value="HATPase_C_sf"/>
</dbReference>
<dbReference type="Gene3D" id="3.30.450.20">
    <property type="entry name" value="PAS domain"/>
    <property type="match status" value="1"/>
</dbReference>
<dbReference type="RefSeq" id="WP_076626409.1">
    <property type="nucleotide sequence ID" value="NZ_CP019312.1"/>
</dbReference>
<dbReference type="EMBL" id="CP019312">
    <property type="protein sequence ID" value="APX10542.1"/>
    <property type="molecule type" value="Genomic_DNA"/>
</dbReference>
<evidence type="ECO:0000256" key="6">
    <source>
        <dbReference type="ARBA" id="ARBA00022777"/>
    </source>
</evidence>
<dbReference type="OrthoDB" id="9767435at2"/>
<feature type="domain" description="Signal transduction histidine kinase subgroup 2 dimerisation and phosphoacceptor" evidence="9">
    <location>
        <begin position="378"/>
        <end position="448"/>
    </location>
</feature>
<dbReference type="Proteomes" id="UP000186336">
    <property type="component" value="Chromosome"/>
</dbReference>
<evidence type="ECO:0000256" key="8">
    <source>
        <dbReference type="SAM" id="Phobius"/>
    </source>
</evidence>
<protein>
    <recommendedName>
        <fullName evidence="2">histidine kinase</fullName>
        <ecNumber evidence="2">2.7.13.3</ecNumber>
    </recommendedName>
</protein>
<dbReference type="SUPFAM" id="SSF55874">
    <property type="entry name" value="ATPase domain of HSP90 chaperone/DNA topoisomerase II/histidine kinase"/>
    <property type="match status" value="1"/>
</dbReference>
<keyword evidence="8" id="KW-0812">Transmembrane</keyword>
<keyword evidence="8" id="KW-1133">Transmembrane helix</keyword>
<name>A0A1P8MR99_9RHOB</name>
<organism evidence="10 11">
    <name type="scientific">Tateyamaria omphalii</name>
    <dbReference type="NCBI Taxonomy" id="299262"/>
    <lineage>
        <taxon>Bacteria</taxon>
        <taxon>Pseudomonadati</taxon>
        <taxon>Pseudomonadota</taxon>
        <taxon>Alphaproteobacteria</taxon>
        <taxon>Rhodobacterales</taxon>
        <taxon>Roseobacteraceae</taxon>
        <taxon>Tateyamaria</taxon>
    </lineage>
</organism>
<keyword evidence="3" id="KW-0597">Phosphoprotein</keyword>
<evidence type="ECO:0000256" key="2">
    <source>
        <dbReference type="ARBA" id="ARBA00012438"/>
    </source>
</evidence>
<feature type="transmembrane region" description="Helical" evidence="8">
    <location>
        <begin position="20"/>
        <end position="39"/>
    </location>
</feature>
<dbReference type="AlphaFoldDB" id="A0A1P8MR99"/>
<evidence type="ECO:0000256" key="7">
    <source>
        <dbReference type="ARBA" id="ARBA00022840"/>
    </source>
</evidence>
<proteinExistence type="predicted"/>
<keyword evidence="11" id="KW-1185">Reference proteome</keyword>
<accession>A0A1P8MR99</accession>
<evidence type="ECO:0000259" key="9">
    <source>
        <dbReference type="Pfam" id="PF07568"/>
    </source>
</evidence>
<dbReference type="PANTHER" id="PTHR41523">
    <property type="entry name" value="TWO-COMPONENT SYSTEM SENSOR PROTEIN"/>
    <property type="match status" value="1"/>
</dbReference>
<dbReference type="InterPro" id="IPR011495">
    <property type="entry name" value="Sig_transdc_His_kin_sub2_dim/P"/>
</dbReference>
<dbReference type="STRING" id="299262.BWR18_01640"/>
<dbReference type="PANTHER" id="PTHR41523:SF8">
    <property type="entry name" value="ETHYLENE RESPONSE SENSOR PROTEIN"/>
    <property type="match status" value="1"/>
</dbReference>
<dbReference type="Pfam" id="PF07568">
    <property type="entry name" value="HisKA_2"/>
    <property type="match status" value="1"/>
</dbReference>
<sequence length="573" mass="62746">MTADNSGDDTADANRTSLTFRIGALLTLALLPLGVIAILQSWSAINTARDGYRQSLSAQTLRAARPGAEAITRAFGLARGLSHAVPALLEDSEDCVAAMQNAVRQNDKFSFAGFIDMDQVTTCNSAGQRFDFSDNPAIDQLFDARLPDVAFNPSGNVSNDAVVIIRQPVRGRDDTFFGFVSLSFPATPLAETRAPADADPNLTLVTFDGQGQLLTTGGDREGVAPLLPADGGLTALVGSSQRVFSALSVDGQRRDYTLAPIVPDRAYALGIWDVPRLNTGDLPLILRAASFPLLMWLVSLTVAIMALRHQVIGPVRALRMRMRSFADGRAIFRANSVSNAPRELQEIGETFEQVADKVVRDEADLEEKVHERELLLREVHHRVKNNLQLMSSIINMQIRQDVGPEAEDALRRVQQRLSSLAKFHQDLYETSSLSKLRADQLLEDLTRQNVNLNTDAHRQIDLRLDLDKVTLEPDQAGPLAMLVTEALTNAIKHASGSVDAPVFVAVSMKRTGGDTGRQMRLRVENSLSGHVLEPRESGLGTRLIRAFALQVGGSLRQDREGDRYIVELVFDRL</sequence>
<keyword evidence="7" id="KW-0067">ATP-binding</keyword>
<evidence type="ECO:0000313" key="10">
    <source>
        <dbReference type="EMBL" id="APX10542.1"/>
    </source>
</evidence>
<dbReference type="GO" id="GO:0004673">
    <property type="term" value="F:protein histidine kinase activity"/>
    <property type="evidence" value="ECO:0007669"/>
    <property type="project" value="UniProtKB-EC"/>
</dbReference>
<comment type="catalytic activity">
    <reaction evidence="1">
        <text>ATP + protein L-histidine = ADP + protein N-phospho-L-histidine.</text>
        <dbReference type="EC" id="2.7.13.3"/>
    </reaction>
</comment>
<evidence type="ECO:0000256" key="5">
    <source>
        <dbReference type="ARBA" id="ARBA00022741"/>
    </source>
</evidence>